<keyword evidence="1" id="KW-0539">Nucleus</keyword>
<dbReference type="AlphaFoldDB" id="A0A0D2DA88"/>
<reference evidence="3 4" key="1">
    <citation type="submission" date="2015-01" db="EMBL/GenBank/DDBJ databases">
        <title>The Genome Sequence of Cladophialophora immunda CBS83496.</title>
        <authorList>
            <consortium name="The Broad Institute Genomics Platform"/>
            <person name="Cuomo C."/>
            <person name="de Hoog S."/>
            <person name="Gorbushina A."/>
            <person name="Stielow B."/>
            <person name="Teixiera M."/>
            <person name="Abouelleil A."/>
            <person name="Chapman S.B."/>
            <person name="Priest M."/>
            <person name="Young S.K."/>
            <person name="Wortman J."/>
            <person name="Nusbaum C."/>
            <person name="Birren B."/>
        </authorList>
    </citation>
    <scope>NUCLEOTIDE SEQUENCE [LARGE SCALE GENOMIC DNA]</scope>
    <source>
        <strain evidence="3 4">CBS 83496</strain>
    </source>
</reference>
<gene>
    <name evidence="3" type="ORF">PV07_04145</name>
</gene>
<dbReference type="HOGENOM" id="CLU_035330_0_0_1"/>
<dbReference type="PANTHER" id="PTHR47425:SF3">
    <property type="entry name" value="ZN(II)2CYS6 TRANSCRIPTION FACTOR (EUROFUNG)"/>
    <property type="match status" value="1"/>
</dbReference>
<dbReference type="InterPro" id="IPR052761">
    <property type="entry name" value="Fungal_Detox/Toxin_TFs"/>
</dbReference>
<evidence type="ECO:0000256" key="1">
    <source>
        <dbReference type="ARBA" id="ARBA00023242"/>
    </source>
</evidence>
<evidence type="ECO:0000313" key="4">
    <source>
        <dbReference type="Proteomes" id="UP000054466"/>
    </source>
</evidence>
<dbReference type="InterPro" id="IPR007219">
    <property type="entry name" value="XnlR_reg_dom"/>
</dbReference>
<dbReference type="GeneID" id="27343339"/>
<evidence type="ECO:0000313" key="3">
    <source>
        <dbReference type="EMBL" id="KIW32614.1"/>
    </source>
</evidence>
<dbReference type="PANTHER" id="PTHR47425">
    <property type="entry name" value="FARB-RELATED"/>
    <property type="match status" value="1"/>
</dbReference>
<name>A0A0D2DA88_9EURO</name>
<dbReference type="CDD" id="cd12148">
    <property type="entry name" value="fungal_TF_MHR"/>
    <property type="match status" value="1"/>
</dbReference>
<dbReference type="RefSeq" id="XP_016252830.1">
    <property type="nucleotide sequence ID" value="XM_016390928.1"/>
</dbReference>
<dbReference type="OrthoDB" id="5121955at2759"/>
<proteinExistence type="predicted"/>
<organism evidence="3 4">
    <name type="scientific">Cladophialophora immunda</name>
    <dbReference type="NCBI Taxonomy" id="569365"/>
    <lineage>
        <taxon>Eukaryota</taxon>
        <taxon>Fungi</taxon>
        <taxon>Dikarya</taxon>
        <taxon>Ascomycota</taxon>
        <taxon>Pezizomycotina</taxon>
        <taxon>Eurotiomycetes</taxon>
        <taxon>Chaetothyriomycetidae</taxon>
        <taxon>Chaetothyriales</taxon>
        <taxon>Herpotrichiellaceae</taxon>
        <taxon>Cladophialophora</taxon>
    </lineage>
</organism>
<keyword evidence="4" id="KW-1185">Reference proteome</keyword>
<dbReference type="GO" id="GO:0003677">
    <property type="term" value="F:DNA binding"/>
    <property type="evidence" value="ECO:0007669"/>
    <property type="project" value="InterPro"/>
</dbReference>
<sequence length="563" mass="64104">MESYRVCHVLIVDKSIQVLCADLQTTLDAGLKREPTENGLLVTFEDPAQHNQEKMESPSVTPGILNPISPDVHPDWTLFERPPLPADDLEYLQKKGALIVPETALMVDLLTAYCDWIHPQLPIIDLHSFLRSLSGNGSKASILLLQTVLFTGAAHVAEEAINSYGFASRDCLQETLYQRAKLLCHFEAERDVLVLAQAHLLMSVSHQCSKASTIWHAQAHLFVQKLGLEDKRTYLVVKSALSRLYKRLWWSLFVRDYTLKMEIGAAQHFQETSYQVPDLTLDCFDTSAFPLFAQQMLPRAKILKETHLYLRLAWLAIQKAELVCHLREIYMVRSQGDRARYHRIFRFLEQNLSAWVSGFDVGLPYDPGECQVFDYHRGLLMISYFSTSNILLQGFLQPPHTGEGDSRIRLKVETNTRRLLEQADELYQSERRLPPTLGMGMIYNAISLYLELEEWRRTRTAELASLEPAFRCLAGLKRSAPKETSLQMALGHLQNRITILERSKVTGIKYDLPLLETSPSDIDFLTPVKFEAWLDYELDGSKRPDLVTCMSPAGQLERAAQGP</sequence>
<dbReference type="STRING" id="569365.A0A0D2DA88"/>
<dbReference type="GO" id="GO:0008270">
    <property type="term" value="F:zinc ion binding"/>
    <property type="evidence" value="ECO:0007669"/>
    <property type="project" value="InterPro"/>
</dbReference>
<dbReference type="EMBL" id="KN847041">
    <property type="protein sequence ID" value="KIW32614.1"/>
    <property type="molecule type" value="Genomic_DNA"/>
</dbReference>
<dbReference type="Pfam" id="PF04082">
    <property type="entry name" value="Fungal_trans"/>
    <property type="match status" value="1"/>
</dbReference>
<dbReference type="VEuPathDB" id="FungiDB:PV07_04145"/>
<dbReference type="Proteomes" id="UP000054466">
    <property type="component" value="Unassembled WGS sequence"/>
</dbReference>
<feature type="domain" description="Xylanolytic transcriptional activator regulatory" evidence="2">
    <location>
        <begin position="110"/>
        <end position="281"/>
    </location>
</feature>
<dbReference type="GO" id="GO:0006351">
    <property type="term" value="P:DNA-templated transcription"/>
    <property type="evidence" value="ECO:0007669"/>
    <property type="project" value="InterPro"/>
</dbReference>
<accession>A0A0D2DA88</accession>
<protein>
    <recommendedName>
        <fullName evidence="2">Xylanolytic transcriptional activator regulatory domain-containing protein</fullName>
    </recommendedName>
</protein>
<evidence type="ECO:0000259" key="2">
    <source>
        <dbReference type="Pfam" id="PF04082"/>
    </source>
</evidence>